<comment type="similarity">
    <text evidence="2">Belongs to the nucleobase:cation symporter-2 (NCS2) (TC 2.A.40) family. Azg-like subfamily.</text>
</comment>
<dbReference type="Proteomes" id="UP000252770">
    <property type="component" value="Unassembled WGS sequence"/>
</dbReference>
<name>A0A367YQL3_9ACTN</name>
<accession>A0A367YQL3</accession>
<evidence type="ECO:0000256" key="5">
    <source>
        <dbReference type="ARBA" id="ARBA00022989"/>
    </source>
</evidence>
<dbReference type="InterPro" id="IPR006043">
    <property type="entry name" value="NCS2"/>
</dbReference>
<proteinExistence type="inferred from homology"/>
<evidence type="ECO:0000313" key="8">
    <source>
        <dbReference type="EMBL" id="RCK68070.1"/>
    </source>
</evidence>
<keyword evidence="3" id="KW-0813">Transport</keyword>
<feature type="transmembrane region" description="Helical" evidence="7">
    <location>
        <begin position="143"/>
        <end position="163"/>
    </location>
</feature>
<dbReference type="AlphaFoldDB" id="A0A367YQL3"/>
<dbReference type="PANTHER" id="PTHR43337:SF1">
    <property type="entry name" value="XANTHINE_URACIL PERMEASE C887.17-RELATED"/>
    <property type="match status" value="1"/>
</dbReference>
<feature type="transmembrane region" description="Helical" evidence="7">
    <location>
        <begin position="312"/>
        <end position="330"/>
    </location>
</feature>
<feature type="transmembrane region" description="Helical" evidence="7">
    <location>
        <begin position="42"/>
        <end position="61"/>
    </location>
</feature>
<sequence length="514" mass="52652">MVTSSPRAAKRPPGPSGSRLGALDRWFEITARGSTVGREVRGGLVTFVTMSYILALNPLIIGTKPDAEGNLLGGLPYTDAAGQVIGANVDAAIAMVAAATALVAGVMTILMGVVGRFPVGLATGLGLNAFLAVLIAPQMTWPQAMGLVVIEGVIIAVLVLTGFRTAVFRAIPRSLRTGISVGIGLFITFVGLVDGGIVRPGSGTPVQLGIGGSLSGWPVLVFVLGLGLLLVLHVLRVRGAMLIAIATATVVAVIIEAVAQIGPKVGEENPEGWLLNVPTLDGVASLPDLSLIGQVDVFGAFAATFDGGFRANLFFGLALLVFALLLADFFDTMGTVVAIGAEGNLLDDKGNPPHLTPILLVDSAAAAAGGVGSVSSNTSYIESAAGVGDGARTGLASVVTGAAFLLSMFLAPLISIIPSEAATPALVFVGFLMISQVLKIQWDDPEQGIPAFLTMVLMPFTYSITVGIGAGILSYLLLKVARGKARQVHWLMYLVGAAFGVYFAQGILSRVLGG</sequence>
<dbReference type="EMBL" id="QOUI01000014">
    <property type="protein sequence ID" value="RCK68070.1"/>
    <property type="molecule type" value="Genomic_DNA"/>
</dbReference>
<keyword evidence="6 7" id="KW-0472">Membrane</keyword>
<evidence type="ECO:0000256" key="2">
    <source>
        <dbReference type="ARBA" id="ARBA00005697"/>
    </source>
</evidence>
<feature type="transmembrane region" description="Helical" evidence="7">
    <location>
        <begin position="395"/>
        <end position="414"/>
    </location>
</feature>
<dbReference type="GO" id="GO:0005345">
    <property type="term" value="F:purine nucleobase transmembrane transporter activity"/>
    <property type="evidence" value="ECO:0007669"/>
    <property type="project" value="TreeGrafter"/>
</dbReference>
<feature type="transmembrane region" description="Helical" evidence="7">
    <location>
        <begin position="91"/>
        <end position="110"/>
    </location>
</feature>
<evidence type="ECO:0000256" key="4">
    <source>
        <dbReference type="ARBA" id="ARBA00022692"/>
    </source>
</evidence>
<keyword evidence="4 7" id="KW-0812">Transmembrane</keyword>
<feature type="transmembrane region" description="Helical" evidence="7">
    <location>
        <begin position="460"/>
        <end position="478"/>
    </location>
</feature>
<dbReference type="Pfam" id="PF00860">
    <property type="entry name" value="Xan_ur_permease"/>
    <property type="match status" value="1"/>
</dbReference>
<protein>
    <submittedName>
        <fullName evidence="8">NCS2 family permease</fullName>
    </submittedName>
</protein>
<evidence type="ECO:0000256" key="7">
    <source>
        <dbReference type="SAM" id="Phobius"/>
    </source>
</evidence>
<dbReference type="PANTHER" id="PTHR43337">
    <property type="entry name" value="XANTHINE/URACIL PERMEASE C887.17-RELATED"/>
    <property type="match status" value="1"/>
</dbReference>
<feature type="transmembrane region" description="Helical" evidence="7">
    <location>
        <begin position="242"/>
        <end position="262"/>
    </location>
</feature>
<gene>
    <name evidence="8" type="ORF">DT076_17905</name>
</gene>
<comment type="caution">
    <text evidence="8">The sequence shown here is derived from an EMBL/GenBank/DDBJ whole genome shotgun (WGS) entry which is preliminary data.</text>
</comment>
<feature type="transmembrane region" description="Helical" evidence="7">
    <location>
        <begin position="490"/>
        <end position="508"/>
    </location>
</feature>
<evidence type="ECO:0000256" key="3">
    <source>
        <dbReference type="ARBA" id="ARBA00022448"/>
    </source>
</evidence>
<keyword evidence="9" id="KW-1185">Reference proteome</keyword>
<dbReference type="RefSeq" id="WP_114128073.1">
    <property type="nucleotide sequence ID" value="NZ_QOUI01000014.1"/>
</dbReference>
<evidence type="ECO:0000256" key="1">
    <source>
        <dbReference type="ARBA" id="ARBA00004127"/>
    </source>
</evidence>
<feature type="transmembrane region" description="Helical" evidence="7">
    <location>
        <begin position="175"/>
        <end position="197"/>
    </location>
</feature>
<organism evidence="8 9">
    <name type="scientific">Desertihabitans brevis</name>
    <dbReference type="NCBI Taxonomy" id="2268447"/>
    <lineage>
        <taxon>Bacteria</taxon>
        <taxon>Bacillati</taxon>
        <taxon>Actinomycetota</taxon>
        <taxon>Actinomycetes</taxon>
        <taxon>Propionibacteriales</taxon>
        <taxon>Propionibacteriaceae</taxon>
        <taxon>Desertihabitans</taxon>
    </lineage>
</organism>
<dbReference type="GO" id="GO:0005886">
    <property type="term" value="C:plasma membrane"/>
    <property type="evidence" value="ECO:0007669"/>
    <property type="project" value="TreeGrafter"/>
</dbReference>
<dbReference type="GO" id="GO:0012505">
    <property type="term" value="C:endomembrane system"/>
    <property type="evidence" value="ECO:0007669"/>
    <property type="project" value="UniProtKB-SubCell"/>
</dbReference>
<evidence type="ECO:0000313" key="9">
    <source>
        <dbReference type="Proteomes" id="UP000252770"/>
    </source>
</evidence>
<feature type="transmembrane region" description="Helical" evidence="7">
    <location>
        <begin position="217"/>
        <end position="235"/>
    </location>
</feature>
<keyword evidence="5 7" id="KW-1133">Transmembrane helix</keyword>
<comment type="subcellular location">
    <subcellularLocation>
        <location evidence="1">Endomembrane system</location>
        <topology evidence="1">Multi-pass membrane protein</topology>
    </subcellularLocation>
</comment>
<feature type="transmembrane region" description="Helical" evidence="7">
    <location>
        <begin position="117"/>
        <end position="137"/>
    </location>
</feature>
<reference evidence="8 9" key="1">
    <citation type="submission" date="2018-07" db="EMBL/GenBank/DDBJ databases">
        <title>Desertimonas flava gen. nov. sp. nov.</title>
        <authorList>
            <person name="Liu S."/>
        </authorList>
    </citation>
    <scope>NUCLEOTIDE SEQUENCE [LARGE SCALE GENOMIC DNA]</scope>
    <source>
        <strain evidence="8 9">16Sb5-5</strain>
    </source>
</reference>
<evidence type="ECO:0000256" key="6">
    <source>
        <dbReference type="ARBA" id="ARBA00023136"/>
    </source>
</evidence>
<dbReference type="InterPro" id="IPR045018">
    <property type="entry name" value="Azg-like"/>
</dbReference>